<feature type="region of interest" description="Disordered" evidence="1">
    <location>
        <begin position="943"/>
        <end position="981"/>
    </location>
</feature>
<keyword evidence="3" id="KW-1185">Reference proteome</keyword>
<gene>
    <name evidence="2" type="ORF">CYLTODRAFT_494734</name>
</gene>
<organism evidence="2 3">
    <name type="scientific">Cylindrobasidium torrendii FP15055 ss-10</name>
    <dbReference type="NCBI Taxonomy" id="1314674"/>
    <lineage>
        <taxon>Eukaryota</taxon>
        <taxon>Fungi</taxon>
        <taxon>Dikarya</taxon>
        <taxon>Basidiomycota</taxon>
        <taxon>Agaricomycotina</taxon>
        <taxon>Agaricomycetes</taxon>
        <taxon>Agaricomycetidae</taxon>
        <taxon>Agaricales</taxon>
        <taxon>Marasmiineae</taxon>
        <taxon>Physalacriaceae</taxon>
        <taxon>Cylindrobasidium</taxon>
    </lineage>
</organism>
<evidence type="ECO:0000313" key="2">
    <source>
        <dbReference type="EMBL" id="KIY62295.1"/>
    </source>
</evidence>
<accession>A0A0D7AWD4</accession>
<dbReference type="AlphaFoldDB" id="A0A0D7AWD4"/>
<dbReference type="STRING" id="1314674.A0A0D7AWD4"/>
<evidence type="ECO:0000256" key="1">
    <source>
        <dbReference type="SAM" id="MobiDB-lite"/>
    </source>
</evidence>
<evidence type="ECO:0000313" key="3">
    <source>
        <dbReference type="Proteomes" id="UP000054007"/>
    </source>
</evidence>
<proteinExistence type="predicted"/>
<dbReference type="OrthoDB" id="3261690at2759"/>
<dbReference type="Proteomes" id="UP000054007">
    <property type="component" value="Unassembled WGS sequence"/>
</dbReference>
<reference evidence="2 3" key="1">
    <citation type="journal article" date="2015" name="Fungal Genet. Biol.">
        <title>Evolution of novel wood decay mechanisms in Agaricales revealed by the genome sequences of Fistulina hepatica and Cylindrobasidium torrendii.</title>
        <authorList>
            <person name="Floudas D."/>
            <person name="Held B.W."/>
            <person name="Riley R."/>
            <person name="Nagy L.G."/>
            <person name="Koehler G."/>
            <person name="Ransdell A.S."/>
            <person name="Younus H."/>
            <person name="Chow J."/>
            <person name="Chiniquy J."/>
            <person name="Lipzen A."/>
            <person name="Tritt A."/>
            <person name="Sun H."/>
            <person name="Haridas S."/>
            <person name="LaButti K."/>
            <person name="Ohm R.A."/>
            <person name="Kues U."/>
            <person name="Blanchette R.A."/>
            <person name="Grigoriev I.V."/>
            <person name="Minto R.E."/>
            <person name="Hibbett D.S."/>
        </authorList>
    </citation>
    <scope>NUCLEOTIDE SEQUENCE [LARGE SCALE GENOMIC DNA]</scope>
    <source>
        <strain evidence="2 3">FP15055 ss-10</strain>
    </source>
</reference>
<dbReference type="EMBL" id="KN880800">
    <property type="protein sequence ID" value="KIY62295.1"/>
    <property type="molecule type" value="Genomic_DNA"/>
</dbReference>
<sequence length="981" mass="110998">MSDASDAASDTDSVIEVVNPVPERRDIDLLALVELLGRKQGRIATAPDTVWSPFDRLDKAAVRDYIDLALCGTTPTRQYNIKVNPAENQLAKLRDCIVERDIDSVLVFADVNPWRDDLSPLMVPIFYPCLGRLNVNVNFMAEVEGEQQRRVDPGKDAAVLFAECGPSGRHNMYMMLPGVQDEDMQTIRKTFYDIMRNAVEEHRPDIVTTWPATLEAETNRARQFTHQRLTRSTRGLAARSVDVVLHSMLDDLHENYPWGKSAYLFLQMRGTKDTTRHRDNYDTTVAMVDHFLRDVRKTHSHIFVDMGIEIRHESRNWTILPRSEGHSHMNIVSAIFDVEAEDLETGKYTINPWCCLQKVAGADMSFRDPVGDHEISKAQVYTSDKFYAYNASSTGTHRTLHTNGLEFLKLEDGSYPPETLRQVYNACLDAAIAKMQSLLRVEVRIPYEHAARVYRRTFSPEDLCNYVYVLPTTVCWQWRLTRPLGISLIARYIASTPKVCRRELSCLTLVGGLSYMFNSVHSRPANYSWERNMALAVYANGNAHGYDQAWLAYTPRSNMEPVPILARGGLLLPPLVYPSDNRNGGNILTFRNASPGVGEASEETITRYFGKKTMSQIEALLGVPTTLVTKDSIHVRPRRVDPPRAIKKRKVDLPNGVTNAAVTMPVVTRYEGHDPEEAQADPPRDAAYFYLNVLCSIWQKIPDTGQHTPSSRLTEAQIARVGFKTMRDTAISMYLKDFTVCNETSEKDWLHTQNLLWPTPSVELPKHASRLNSKEHRWDTIPAWMEYIHWSCAKMSQNQVAEAMEVHNALVTMHNNCKWFFHLSGTKIFEPKAKSAGNRKWTRYHVEGGKTSNHTILIHLNPKYKAKVISDCRGRTLALDDNAEGYEGDDPQRIARHTAAQDAFTRTAGAIDDAELSDEDGGEDEDIPFDLATRIVAARRSRRGQTAVRARLAPTHRRPTEESEDEQDANEVIQVLGGDKG</sequence>
<feature type="region of interest" description="Disordered" evidence="1">
    <location>
        <begin position="906"/>
        <end position="925"/>
    </location>
</feature>
<protein>
    <submittedName>
        <fullName evidence="2">Uncharacterized protein</fullName>
    </submittedName>
</protein>
<feature type="compositionally biased region" description="Acidic residues" evidence="1">
    <location>
        <begin position="912"/>
        <end position="925"/>
    </location>
</feature>
<name>A0A0D7AWD4_9AGAR</name>